<feature type="binding site" evidence="6">
    <location>
        <position position="731"/>
    </location>
    <ligand>
        <name>ATP</name>
        <dbReference type="ChEBI" id="CHEBI:30616"/>
    </ligand>
</feature>
<evidence type="ECO:0000256" key="2">
    <source>
        <dbReference type="ARBA" id="ARBA00022679"/>
    </source>
</evidence>
<dbReference type="PROSITE" id="PS00108">
    <property type="entry name" value="PROTEIN_KINASE_ST"/>
    <property type="match status" value="1"/>
</dbReference>
<keyword evidence="3 6" id="KW-0547">Nucleotide-binding</keyword>
<dbReference type="PROSITE" id="PS50011">
    <property type="entry name" value="PROTEIN_KINASE_DOM"/>
    <property type="match status" value="1"/>
</dbReference>
<dbReference type="InterPro" id="IPR000719">
    <property type="entry name" value="Prot_kinase_dom"/>
</dbReference>
<dbReference type="EMBL" id="LSYV01000018">
    <property type="protein sequence ID" value="KXZ50251.1"/>
    <property type="molecule type" value="Genomic_DNA"/>
</dbReference>
<dbReference type="PROSITE" id="PS00107">
    <property type="entry name" value="PROTEIN_KINASE_ATP"/>
    <property type="match status" value="1"/>
</dbReference>
<evidence type="ECO:0000259" key="9">
    <source>
        <dbReference type="PROSITE" id="PS50011"/>
    </source>
</evidence>
<keyword evidence="11" id="KW-1185">Reference proteome</keyword>
<keyword evidence="4" id="KW-0418">Kinase</keyword>
<dbReference type="Pfam" id="PF07714">
    <property type="entry name" value="PK_Tyr_Ser-Thr"/>
    <property type="match status" value="1"/>
</dbReference>
<evidence type="ECO:0000256" key="6">
    <source>
        <dbReference type="PROSITE-ProRule" id="PRU10141"/>
    </source>
</evidence>
<dbReference type="GO" id="GO:0004674">
    <property type="term" value="F:protein serine/threonine kinase activity"/>
    <property type="evidence" value="ECO:0007669"/>
    <property type="project" value="UniProtKB-KW"/>
</dbReference>
<dbReference type="OrthoDB" id="4062651at2759"/>
<evidence type="ECO:0000256" key="5">
    <source>
        <dbReference type="ARBA" id="ARBA00022840"/>
    </source>
</evidence>
<keyword evidence="8" id="KW-0812">Transmembrane</keyword>
<keyword evidence="2" id="KW-0808">Transferase</keyword>
<gene>
    <name evidence="10" type="ORF">GPECTOR_17g889</name>
</gene>
<evidence type="ECO:0000256" key="7">
    <source>
        <dbReference type="SAM" id="MobiDB-lite"/>
    </source>
</evidence>
<dbReference type="InterPro" id="IPR017441">
    <property type="entry name" value="Protein_kinase_ATP_BS"/>
</dbReference>
<evidence type="ECO:0000256" key="3">
    <source>
        <dbReference type="ARBA" id="ARBA00022741"/>
    </source>
</evidence>
<evidence type="ECO:0000256" key="8">
    <source>
        <dbReference type="SAM" id="Phobius"/>
    </source>
</evidence>
<accession>A0A150GKE1</accession>
<comment type="caution">
    <text evidence="10">The sequence shown here is derived from an EMBL/GenBank/DDBJ whole genome shotgun (WGS) entry which is preliminary data.</text>
</comment>
<dbReference type="AlphaFoldDB" id="A0A150GKE1"/>
<keyword evidence="1" id="KW-0723">Serine/threonine-protein kinase</keyword>
<evidence type="ECO:0000313" key="10">
    <source>
        <dbReference type="EMBL" id="KXZ50251.1"/>
    </source>
</evidence>
<keyword evidence="8" id="KW-1133">Transmembrane helix</keyword>
<keyword evidence="8" id="KW-0472">Membrane</keyword>
<dbReference type="SMART" id="SM00220">
    <property type="entry name" value="S_TKc"/>
    <property type="match status" value="1"/>
</dbReference>
<dbReference type="STRING" id="33097.A0A150GKE1"/>
<feature type="domain" description="Protein kinase" evidence="9">
    <location>
        <begin position="699"/>
        <end position="970"/>
    </location>
</feature>
<dbReference type="GO" id="GO:0005524">
    <property type="term" value="F:ATP binding"/>
    <property type="evidence" value="ECO:0007669"/>
    <property type="project" value="UniProtKB-UniRule"/>
</dbReference>
<dbReference type="Proteomes" id="UP000075714">
    <property type="component" value="Unassembled WGS sequence"/>
</dbReference>
<dbReference type="InterPro" id="IPR011009">
    <property type="entry name" value="Kinase-like_dom_sf"/>
</dbReference>
<dbReference type="SUPFAM" id="SSF56112">
    <property type="entry name" value="Protein kinase-like (PK-like)"/>
    <property type="match status" value="1"/>
</dbReference>
<dbReference type="InterPro" id="IPR008271">
    <property type="entry name" value="Ser/Thr_kinase_AS"/>
</dbReference>
<protein>
    <recommendedName>
        <fullName evidence="9">Protein kinase domain-containing protein</fullName>
    </recommendedName>
</protein>
<dbReference type="CDD" id="cd13999">
    <property type="entry name" value="STKc_MAP3K-like"/>
    <property type="match status" value="1"/>
</dbReference>
<feature type="region of interest" description="Disordered" evidence="7">
    <location>
        <begin position="999"/>
        <end position="1043"/>
    </location>
</feature>
<evidence type="ECO:0000256" key="1">
    <source>
        <dbReference type="ARBA" id="ARBA00022527"/>
    </source>
</evidence>
<feature type="transmembrane region" description="Helical" evidence="8">
    <location>
        <begin position="457"/>
        <end position="478"/>
    </location>
</feature>
<dbReference type="InterPro" id="IPR051681">
    <property type="entry name" value="Ser/Thr_Kinases-Pseudokinases"/>
</dbReference>
<feature type="compositionally biased region" description="Polar residues" evidence="7">
    <location>
        <begin position="1009"/>
        <end position="1027"/>
    </location>
</feature>
<dbReference type="Gene3D" id="1.10.510.10">
    <property type="entry name" value="Transferase(Phosphotransferase) domain 1"/>
    <property type="match status" value="1"/>
</dbReference>
<proteinExistence type="predicted"/>
<reference evidence="11" key="1">
    <citation type="journal article" date="2016" name="Nat. Commun.">
        <title>The Gonium pectorale genome demonstrates co-option of cell cycle regulation during the evolution of multicellularity.</title>
        <authorList>
            <person name="Hanschen E.R."/>
            <person name="Marriage T.N."/>
            <person name="Ferris P.J."/>
            <person name="Hamaji T."/>
            <person name="Toyoda A."/>
            <person name="Fujiyama A."/>
            <person name="Neme R."/>
            <person name="Noguchi H."/>
            <person name="Minakuchi Y."/>
            <person name="Suzuki M."/>
            <person name="Kawai-Toyooka H."/>
            <person name="Smith D.R."/>
            <person name="Sparks H."/>
            <person name="Anderson J."/>
            <person name="Bakaric R."/>
            <person name="Luria V."/>
            <person name="Karger A."/>
            <person name="Kirschner M.W."/>
            <person name="Durand P.M."/>
            <person name="Michod R.E."/>
            <person name="Nozaki H."/>
            <person name="Olson B.J."/>
        </authorList>
    </citation>
    <scope>NUCLEOTIDE SEQUENCE [LARGE SCALE GENOMIC DNA]</scope>
    <source>
        <strain evidence="11">NIES-2863</strain>
    </source>
</reference>
<dbReference type="PANTHER" id="PTHR44329:SF214">
    <property type="entry name" value="PROTEIN KINASE DOMAIN-CONTAINING PROTEIN"/>
    <property type="match status" value="1"/>
</dbReference>
<keyword evidence="5 6" id="KW-0067">ATP-binding</keyword>
<organism evidence="10 11">
    <name type="scientific">Gonium pectorale</name>
    <name type="common">Green alga</name>
    <dbReference type="NCBI Taxonomy" id="33097"/>
    <lineage>
        <taxon>Eukaryota</taxon>
        <taxon>Viridiplantae</taxon>
        <taxon>Chlorophyta</taxon>
        <taxon>core chlorophytes</taxon>
        <taxon>Chlorophyceae</taxon>
        <taxon>CS clade</taxon>
        <taxon>Chlamydomonadales</taxon>
        <taxon>Volvocaceae</taxon>
        <taxon>Gonium</taxon>
    </lineage>
</organism>
<name>A0A150GKE1_GONPE</name>
<feature type="compositionally biased region" description="Low complexity" evidence="7">
    <location>
        <begin position="1028"/>
        <end position="1043"/>
    </location>
</feature>
<evidence type="ECO:0000256" key="4">
    <source>
        <dbReference type="ARBA" id="ARBA00022777"/>
    </source>
</evidence>
<evidence type="ECO:0000313" key="11">
    <source>
        <dbReference type="Proteomes" id="UP000075714"/>
    </source>
</evidence>
<sequence>MYRTPVTPPMPPPVPVGTSGLPSGYRFVRSGVKLGYAVPPEGSLPFSSMGAFNQLGPIINIVGRWRSTGLDALRIINAGDAMDVVALVLAGSDLSDYLGDASAVSSPVWAASPLPRETPADGFLRTSYIKRVEGCSSGAGVQRLIHVNAEGATAGQGVVRCISHFAEELSSCDPSYGLCGLVPFDLLEVSLHEGIMGVAPATSVLSSPPPYTVDLDGPQPAVTTTTVRLGSSVYMIDKSATYQYGAAVELCKGQGLFGLKWRLIAVADAFSFEVSLLARTQFLILLDNRVAWVRPQPDSVELSVQGCITVSWNVDSGAVQLVAVQAAECTSVASAICKADWPAAGTDCANNACYSFAKNFSTTSNATRRALWQPGDHRLSYSYVGSGNPNSGPSCMFQSYEQVFTVEETTAVVYAGYYVEEMAIIWGTPTSPTPAPLAPSSGAKGSSGKSLSQADTIGLSVGLGGGALVLAAVLALAWRRRQRSLGAAGAGNKAATVTAAEAGFELPPFAITNGGGPPLVPGSGTAPGVLPVSAGKAQSTAVPADPTASPCSGTTATTISTTTLEQGGGQGGAVSAPDTAIAADTLTSAVIGAAAAAGVATLVSATSTAASGGSGGARPPCSGSSAAGAASAAALLAAKGARSGSGGAPLEAQSGAVFTPAANGIVGGTADPHGGASGPQVQNEATELLLGRDVLVDTDDPSTYLGHGTSGVVRRGMLRQEDGHWRPVAVKLLNRPSDQAIDAYRKHLKTLLQEMTILGSLRHPNIVQLLGGSVSLHSGDSFLVEELCDRTLSHAIYDENTPYNLSVVLRWCVDVAAGLAYLHPNIVHRDLKPSNVLLTDDGTAKISDFGLARFKLHTTLITRDAEVGTTCYMSPECFVSNDYKVTAACDVYSLGVVMNEMVTRTRPWSGVRSAVVGFKVAVVGDRPKMAVEADPLCPPPLRELIAACWAQQPEERPSSAQVLARLQALLADLERPGGPAWAQAGDIAGAAAEAVTVGEGEASGGAAPPSQSLGSTEMVSLPVSPSLSTAEGEAEAATQGSGS</sequence>
<dbReference type="InterPro" id="IPR001245">
    <property type="entry name" value="Ser-Thr/Tyr_kinase_cat_dom"/>
</dbReference>
<dbReference type="PANTHER" id="PTHR44329">
    <property type="entry name" value="SERINE/THREONINE-PROTEIN KINASE TNNI3K-RELATED"/>
    <property type="match status" value="1"/>
</dbReference>